<dbReference type="EMBL" id="JACIEK010000005">
    <property type="protein sequence ID" value="MBB3998390.1"/>
    <property type="molecule type" value="Genomic_DNA"/>
</dbReference>
<comment type="caution">
    <text evidence="1">The sequence shown here is derived from an EMBL/GenBank/DDBJ whole genome shotgun (WGS) entry which is preliminary data.</text>
</comment>
<sequence length="85" mass="8943">MAKLGQRKARLEASLAAATTTLRDAERRADSRRKIVAGAALLSAVREGAVPAEVLVTLVARMSARDAELFVGSTSAAQHDVEPSQ</sequence>
<organism evidence="1 2">
    <name type="scientific">Aureimonas pseudogalii</name>
    <dbReference type="NCBI Taxonomy" id="1744844"/>
    <lineage>
        <taxon>Bacteria</taxon>
        <taxon>Pseudomonadati</taxon>
        <taxon>Pseudomonadota</taxon>
        <taxon>Alphaproteobacteria</taxon>
        <taxon>Hyphomicrobiales</taxon>
        <taxon>Aurantimonadaceae</taxon>
        <taxon>Aureimonas</taxon>
    </lineage>
</organism>
<protein>
    <recommendedName>
        <fullName evidence="3">Mobilization protein</fullName>
    </recommendedName>
</protein>
<evidence type="ECO:0000313" key="2">
    <source>
        <dbReference type="Proteomes" id="UP000542776"/>
    </source>
</evidence>
<gene>
    <name evidence="1" type="ORF">GGR04_002231</name>
</gene>
<name>A0A7W6H432_9HYPH</name>
<proteinExistence type="predicted"/>
<evidence type="ECO:0000313" key="1">
    <source>
        <dbReference type="EMBL" id="MBB3998390.1"/>
    </source>
</evidence>
<dbReference type="RefSeq" id="WP_376936583.1">
    <property type="nucleotide sequence ID" value="NZ_JBHLXI010000010.1"/>
</dbReference>
<evidence type="ECO:0008006" key="3">
    <source>
        <dbReference type="Google" id="ProtNLM"/>
    </source>
</evidence>
<reference evidence="1 2" key="1">
    <citation type="submission" date="2020-08" db="EMBL/GenBank/DDBJ databases">
        <title>Genomic Encyclopedia of Type Strains, Phase IV (KMG-IV): sequencing the most valuable type-strain genomes for metagenomic binning, comparative biology and taxonomic classification.</title>
        <authorList>
            <person name="Goeker M."/>
        </authorList>
    </citation>
    <scope>NUCLEOTIDE SEQUENCE [LARGE SCALE GENOMIC DNA]</scope>
    <source>
        <strain evidence="1 2">DSM 102238</strain>
    </source>
</reference>
<dbReference type="Proteomes" id="UP000542776">
    <property type="component" value="Unassembled WGS sequence"/>
</dbReference>
<keyword evidence="2" id="KW-1185">Reference proteome</keyword>
<accession>A0A7W6H432</accession>
<dbReference type="AlphaFoldDB" id="A0A7W6H432"/>